<evidence type="ECO:0000259" key="10">
    <source>
        <dbReference type="Pfam" id="PF00912"/>
    </source>
</evidence>
<dbReference type="GO" id="GO:0008955">
    <property type="term" value="F:peptidoglycan glycosyltransferase activity"/>
    <property type="evidence" value="ECO:0007669"/>
    <property type="project" value="UniProtKB-EC"/>
</dbReference>
<dbReference type="GO" id="GO:0009252">
    <property type="term" value="P:peptidoglycan biosynthetic process"/>
    <property type="evidence" value="ECO:0007669"/>
    <property type="project" value="TreeGrafter"/>
</dbReference>
<organism evidence="11 12">
    <name type="scientific">Haloferula luteola</name>
    <dbReference type="NCBI Taxonomy" id="595692"/>
    <lineage>
        <taxon>Bacteria</taxon>
        <taxon>Pseudomonadati</taxon>
        <taxon>Verrucomicrobiota</taxon>
        <taxon>Verrucomicrobiia</taxon>
        <taxon>Verrucomicrobiales</taxon>
        <taxon>Verrucomicrobiaceae</taxon>
        <taxon>Haloferula</taxon>
    </lineage>
</organism>
<dbReference type="EMBL" id="JACHFD010000008">
    <property type="protein sequence ID" value="MBB5351759.1"/>
    <property type="molecule type" value="Genomic_DNA"/>
</dbReference>
<accession>A0A840VD68</accession>
<evidence type="ECO:0000256" key="5">
    <source>
        <dbReference type="ARBA" id="ARBA00022679"/>
    </source>
</evidence>
<evidence type="ECO:0000256" key="2">
    <source>
        <dbReference type="ARBA" id="ARBA00022645"/>
    </source>
</evidence>
<evidence type="ECO:0000256" key="6">
    <source>
        <dbReference type="ARBA" id="ARBA00023268"/>
    </source>
</evidence>
<dbReference type="PANTHER" id="PTHR32282:SF33">
    <property type="entry name" value="PEPTIDOGLYCAN GLYCOSYLTRANSFERASE"/>
    <property type="match status" value="1"/>
</dbReference>
<dbReference type="Gene3D" id="3.40.710.10">
    <property type="entry name" value="DD-peptidase/beta-lactamase superfamily"/>
    <property type="match status" value="2"/>
</dbReference>
<dbReference type="GO" id="GO:0004180">
    <property type="term" value="F:carboxypeptidase activity"/>
    <property type="evidence" value="ECO:0007669"/>
    <property type="project" value="UniProtKB-KW"/>
</dbReference>
<gene>
    <name evidence="11" type="ORF">HNR46_001998</name>
</gene>
<comment type="pathway">
    <text evidence="1">Cell wall biogenesis; peptidoglycan biosynthesis.</text>
</comment>
<protein>
    <recommendedName>
        <fullName evidence="7">peptidoglycan glycosyltransferase</fullName>
        <ecNumber evidence="7">2.4.99.28</ecNumber>
    </recommendedName>
</protein>
<dbReference type="GO" id="GO:0030288">
    <property type="term" value="C:outer membrane-bounded periplasmic space"/>
    <property type="evidence" value="ECO:0007669"/>
    <property type="project" value="TreeGrafter"/>
</dbReference>
<dbReference type="SUPFAM" id="SSF53955">
    <property type="entry name" value="Lysozyme-like"/>
    <property type="match status" value="1"/>
</dbReference>
<dbReference type="EC" id="2.4.99.28" evidence="7"/>
<dbReference type="RefSeq" id="WP_184018200.1">
    <property type="nucleotide sequence ID" value="NZ_JACHFD010000008.1"/>
</dbReference>
<keyword evidence="9" id="KW-0472">Membrane</keyword>
<dbReference type="InterPro" id="IPR023346">
    <property type="entry name" value="Lysozyme-like_dom_sf"/>
</dbReference>
<dbReference type="InterPro" id="IPR012338">
    <property type="entry name" value="Beta-lactam/transpept-like"/>
</dbReference>
<evidence type="ECO:0000256" key="7">
    <source>
        <dbReference type="ARBA" id="ARBA00044770"/>
    </source>
</evidence>
<evidence type="ECO:0000256" key="4">
    <source>
        <dbReference type="ARBA" id="ARBA00022676"/>
    </source>
</evidence>
<feature type="transmembrane region" description="Helical" evidence="9">
    <location>
        <begin position="20"/>
        <end position="47"/>
    </location>
</feature>
<comment type="caution">
    <text evidence="11">The sequence shown here is derived from an EMBL/GenBank/DDBJ whole genome shotgun (WGS) entry which is preliminary data.</text>
</comment>
<keyword evidence="6" id="KW-0511">Multifunctional enzyme</keyword>
<reference evidence="11 12" key="1">
    <citation type="submission" date="2020-08" db="EMBL/GenBank/DDBJ databases">
        <title>Genomic Encyclopedia of Type Strains, Phase IV (KMG-IV): sequencing the most valuable type-strain genomes for metagenomic binning, comparative biology and taxonomic classification.</title>
        <authorList>
            <person name="Goeker M."/>
        </authorList>
    </citation>
    <scope>NUCLEOTIDE SEQUENCE [LARGE SCALE GENOMIC DNA]</scope>
    <source>
        <strain evidence="11 12">YC6886</strain>
    </source>
</reference>
<dbReference type="SUPFAM" id="SSF56601">
    <property type="entry name" value="beta-lactamase/transpeptidase-like"/>
    <property type="match status" value="1"/>
</dbReference>
<evidence type="ECO:0000313" key="11">
    <source>
        <dbReference type="EMBL" id="MBB5351759.1"/>
    </source>
</evidence>
<dbReference type="Proteomes" id="UP000557717">
    <property type="component" value="Unassembled WGS sequence"/>
</dbReference>
<dbReference type="AlphaFoldDB" id="A0A840VD68"/>
<keyword evidence="12" id="KW-1185">Reference proteome</keyword>
<evidence type="ECO:0000256" key="3">
    <source>
        <dbReference type="ARBA" id="ARBA00022670"/>
    </source>
</evidence>
<dbReference type="Gene3D" id="1.10.3810.10">
    <property type="entry name" value="Biosynthetic peptidoglycan transglycosylase-like"/>
    <property type="match status" value="1"/>
</dbReference>
<keyword evidence="11" id="KW-0378">Hydrolase</keyword>
<proteinExistence type="predicted"/>
<keyword evidence="9" id="KW-0812">Transmembrane</keyword>
<comment type="catalytic activity">
    <reaction evidence="8">
        <text>[GlcNAc-(1-&gt;4)-Mur2Ac(oyl-L-Ala-gamma-D-Glu-L-Lys-D-Ala-D-Ala)](n)-di-trans,octa-cis-undecaprenyl diphosphate + beta-D-GlcNAc-(1-&gt;4)-Mur2Ac(oyl-L-Ala-gamma-D-Glu-L-Lys-D-Ala-D-Ala)-di-trans,octa-cis-undecaprenyl diphosphate = [GlcNAc-(1-&gt;4)-Mur2Ac(oyl-L-Ala-gamma-D-Glu-L-Lys-D-Ala-D-Ala)](n+1)-di-trans,octa-cis-undecaprenyl diphosphate + di-trans,octa-cis-undecaprenyl diphosphate + H(+)</text>
        <dbReference type="Rhea" id="RHEA:23708"/>
        <dbReference type="Rhea" id="RHEA-COMP:9602"/>
        <dbReference type="Rhea" id="RHEA-COMP:9603"/>
        <dbReference type="ChEBI" id="CHEBI:15378"/>
        <dbReference type="ChEBI" id="CHEBI:58405"/>
        <dbReference type="ChEBI" id="CHEBI:60033"/>
        <dbReference type="ChEBI" id="CHEBI:78435"/>
        <dbReference type="EC" id="2.4.99.28"/>
    </reaction>
</comment>
<dbReference type="InterPro" id="IPR050396">
    <property type="entry name" value="Glycosyltr_51/Transpeptidase"/>
</dbReference>
<keyword evidence="3" id="KW-0645">Protease</keyword>
<dbReference type="InterPro" id="IPR036950">
    <property type="entry name" value="PBP_transglycosylase"/>
</dbReference>
<feature type="domain" description="Glycosyl transferase family 51" evidence="10">
    <location>
        <begin position="81"/>
        <end position="246"/>
    </location>
</feature>
<evidence type="ECO:0000313" key="12">
    <source>
        <dbReference type="Proteomes" id="UP000557717"/>
    </source>
</evidence>
<name>A0A840VD68_9BACT</name>
<dbReference type="GO" id="GO:0006508">
    <property type="term" value="P:proteolysis"/>
    <property type="evidence" value="ECO:0007669"/>
    <property type="project" value="UniProtKB-KW"/>
</dbReference>
<evidence type="ECO:0000256" key="1">
    <source>
        <dbReference type="ARBA" id="ARBA00004752"/>
    </source>
</evidence>
<keyword evidence="2" id="KW-0121">Carboxypeptidase</keyword>
<evidence type="ECO:0000256" key="8">
    <source>
        <dbReference type="ARBA" id="ARBA00049902"/>
    </source>
</evidence>
<evidence type="ECO:0000256" key="9">
    <source>
        <dbReference type="SAM" id="Phobius"/>
    </source>
</evidence>
<dbReference type="Pfam" id="PF00912">
    <property type="entry name" value="Transgly"/>
    <property type="match status" value="1"/>
</dbReference>
<dbReference type="PANTHER" id="PTHR32282">
    <property type="entry name" value="BINDING PROTEIN TRANSPEPTIDASE, PUTATIVE-RELATED"/>
    <property type="match status" value="1"/>
</dbReference>
<keyword evidence="4 11" id="KW-0328">Glycosyltransferase</keyword>
<sequence length="569" mass="62757">MSTWRPVSRPPRWLAWLPGWVLTLLKFLLWGTLGGALIGFCLALFFFARAARFDLDEVEAMPARTTILDRDDNPIEVSWGSSRHLANRQDLPAFLVQCLEAREDARFFHHCGVDFRGLARATVRNLKDGDFTQGASTLTMQLARNTFEIREKSIQRKLLEIALTLRIEQRYSKDEILTHYLNRIYFGAGCHGVDEAARTYFGKPVSQLSEGESAMIVGIIRGPHLFSPARNLDGARAQQSEVLDRLIAMGRITAADKTRIQAQPIEIIPEEQRSAERSYAVQAVRKELDDILDALDIRLDGLVVHTTLSPGWQLTLETDISNCLLEAERGGKWDHPTHQQHTAGSSPAYLQCAAVTLESRTGAVLALVGGRDFLDSRYDRSTGARRDLGTAFTPWVAAAAAERGKRVLPNNVMLTGRQIGPIETARIAQRCGIGGPFQKTEDLFRGSVASTPMEAAVALTTLANRGKRPSPFLVSRISNPSGEVLYTREADLSQAITPAAAQEATSLFESVGVSRCFEGHTGSERDAWLFRIGPGGSTAIWLGFDTPEKIAEPAPLRALLDRLGERLSD</sequence>
<dbReference type="InterPro" id="IPR001264">
    <property type="entry name" value="Glyco_trans_51"/>
</dbReference>
<keyword evidence="9" id="KW-1133">Transmembrane helix</keyword>
<keyword evidence="5 11" id="KW-0808">Transferase</keyword>